<evidence type="ECO:0000313" key="3">
    <source>
        <dbReference type="Proteomes" id="UP001318682"/>
    </source>
</evidence>
<dbReference type="Gene3D" id="3.20.20.70">
    <property type="entry name" value="Aldolase class I"/>
    <property type="match status" value="1"/>
</dbReference>
<organism evidence="2 3">
    <name type="scientific">Roseobacter fucihabitans</name>
    <dbReference type="NCBI Taxonomy" id="1537242"/>
    <lineage>
        <taxon>Bacteria</taxon>
        <taxon>Pseudomonadati</taxon>
        <taxon>Pseudomonadota</taxon>
        <taxon>Alphaproteobacteria</taxon>
        <taxon>Rhodobacterales</taxon>
        <taxon>Roseobacteraceae</taxon>
        <taxon>Roseobacter</taxon>
    </lineage>
</organism>
<accession>A0ABZ2BPE7</accession>
<proteinExistence type="predicted"/>
<sequence>MTEAVSISDMKPSDGLDDGSKVTRTLDRVCLRETLWRYGFSRIEITDFIRSRGAPQISDAAEVIGRSAKGFRAVIFCDKSRWMPSHRSAA</sequence>
<protein>
    <submittedName>
        <fullName evidence="2">Uncharacterized protein</fullName>
    </submittedName>
</protein>
<feature type="region of interest" description="Disordered" evidence="1">
    <location>
        <begin position="1"/>
        <end position="21"/>
    </location>
</feature>
<dbReference type="Proteomes" id="UP001318682">
    <property type="component" value="Chromosome"/>
</dbReference>
<keyword evidence="3" id="KW-1185">Reference proteome</keyword>
<name>A0ABZ2BPE7_9RHOB</name>
<dbReference type="InterPro" id="IPR013785">
    <property type="entry name" value="Aldolase_TIM"/>
</dbReference>
<reference evidence="2 3" key="1">
    <citation type="submission" date="2015-07" db="EMBL/GenBank/DDBJ databases">
        <authorList>
            <person name="Voget S."/>
            <person name="Dogs M."/>
            <person name="Brinkhoff T.H."/>
            <person name="Daniel R."/>
        </authorList>
    </citation>
    <scope>NUCLEOTIDE SEQUENCE [LARGE SCALE GENOMIC DNA]</scope>
    <source>
        <strain evidence="2 3">B14</strain>
    </source>
</reference>
<evidence type="ECO:0000256" key="1">
    <source>
        <dbReference type="SAM" id="MobiDB-lite"/>
    </source>
</evidence>
<evidence type="ECO:0000313" key="2">
    <source>
        <dbReference type="EMBL" id="WVX47869.1"/>
    </source>
</evidence>
<dbReference type="EMBL" id="CP143423">
    <property type="protein sequence ID" value="WVX47869.1"/>
    <property type="molecule type" value="Genomic_DNA"/>
</dbReference>
<feature type="compositionally biased region" description="Basic and acidic residues" evidence="1">
    <location>
        <begin position="11"/>
        <end position="21"/>
    </location>
</feature>
<gene>
    <name evidence="2" type="ORF">ROLI_009420</name>
</gene>
<reference evidence="3" key="2">
    <citation type="submission" date="2024-01" db="EMBL/GenBank/DDBJ databases">
        <title>Roseobacter fucihabitans sp. nov., isolated from the brown alga Fucus spiralis.</title>
        <authorList>
            <person name="Hahnke S."/>
            <person name="Berger M."/>
            <person name="Schlingloff A."/>
            <person name="Athale I."/>
            <person name="Neumann-Schaal M."/>
            <person name="Adenaya A."/>
            <person name="Poehlein A."/>
            <person name="Daniel R."/>
            <person name="Pertersen J."/>
            <person name="Brinkhoff T."/>
        </authorList>
    </citation>
    <scope>NUCLEOTIDE SEQUENCE [LARGE SCALE GENOMIC DNA]</scope>
    <source>
        <strain evidence="3">B14</strain>
    </source>
</reference>